<gene>
    <name evidence="2" type="ORF">F3N42_00400</name>
</gene>
<evidence type="ECO:0000256" key="1">
    <source>
        <dbReference type="SAM" id="SignalP"/>
    </source>
</evidence>
<reference evidence="2 3" key="1">
    <citation type="submission" date="2019-09" db="EMBL/GenBank/DDBJ databases">
        <title>Wenzhouxiangella sp. Genome sequencing and assembly.</title>
        <authorList>
            <person name="Zhang R."/>
        </authorList>
    </citation>
    <scope>NUCLEOTIDE SEQUENCE [LARGE SCALE GENOMIC DNA]</scope>
    <source>
        <strain evidence="2 3">W260</strain>
    </source>
</reference>
<keyword evidence="1" id="KW-0732">Signal</keyword>
<evidence type="ECO:0008006" key="4">
    <source>
        <dbReference type="Google" id="ProtNLM"/>
    </source>
</evidence>
<dbReference type="EMBL" id="VYXP01000001">
    <property type="protein sequence ID" value="KAA9134046.1"/>
    <property type="molecule type" value="Genomic_DNA"/>
</dbReference>
<dbReference type="RefSeq" id="WP_150862396.1">
    <property type="nucleotide sequence ID" value="NZ_VYXP01000001.1"/>
</dbReference>
<comment type="caution">
    <text evidence="2">The sequence shown here is derived from an EMBL/GenBank/DDBJ whole genome shotgun (WGS) entry which is preliminary data.</text>
</comment>
<feature type="signal peptide" evidence="1">
    <location>
        <begin position="1"/>
        <end position="27"/>
    </location>
</feature>
<organism evidence="2 3">
    <name type="scientific">Marinihelvus fidelis</name>
    <dbReference type="NCBI Taxonomy" id="2613842"/>
    <lineage>
        <taxon>Bacteria</taxon>
        <taxon>Pseudomonadati</taxon>
        <taxon>Pseudomonadota</taxon>
        <taxon>Gammaproteobacteria</taxon>
        <taxon>Chromatiales</taxon>
        <taxon>Wenzhouxiangellaceae</taxon>
        <taxon>Marinihelvus</taxon>
    </lineage>
</organism>
<keyword evidence="3" id="KW-1185">Reference proteome</keyword>
<evidence type="ECO:0000313" key="2">
    <source>
        <dbReference type="EMBL" id="KAA9134046.1"/>
    </source>
</evidence>
<dbReference type="Proteomes" id="UP000325372">
    <property type="component" value="Unassembled WGS sequence"/>
</dbReference>
<protein>
    <recommendedName>
        <fullName evidence="4">DUF1579 domain-containing protein</fullName>
    </recommendedName>
</protein>
<sequence>MSRSIQRAGFAGAALLVMLFAPTFASAEIGSDPKNNGRANRIVGIWDVDVAVGPCGGMAGPPFQALHMYAQGGTGQVVPSSNPAANSAHLMVWEHLGGNHYRAAMKFYRYDLATGAAIGYNIITNDVTISDDGNEYAGSGVAEFYAMDDTFQGQVCPQFAGTRFSG</sequence>
<feature type="chain" id="PRO_5024459963" description="DUF1579 domain-containing protein" evidence="1">
    <location>
        <begin position="28"/>
        <end position="166"/>
    </location>
</feature>
<proteinExistence type="predicted"/>
<accession>A0A5N0TJH0</accession>
<name>A0A5N0TJH0_9GAMM</name>
<dbReference type="AlphaFoldDB" id="A0A5N0TJH0"/>
<evidence type="ECO:0000313" key="3">
    <source>
        <dbReference type="Proteomes" id="UP000325372"/>
    </source>
</evidence>